<dbReference type="Proteomes" id="UP000789396">
    <property type="component" value="Unassembled WGS sequence"/>
</dbReference>
<evidence type="ECO:0000313" key="1">
    <source>
        <dbReference type="EMBL" id="CAG8806358.1"/>
    </source>
</evidence>
<organism evidence="1 2">
    <name type="scientific">Racocetra fulgida</name>
    <dbReference type="NCBI Taxonomy" id="60492"/>
    <lineage>
        <taxon>Eukaryota</taxon>
        <taxon>Fungi</taxon>
        <taxon>Fungi incertae sedis</taxon>
        <taxon>Mucoromycota</taxon>
        <taxon>Glomeromycotina</taxon>
        <taxon>Glomeromycetes</taxon>
        <taxon>Diversisporales</taxon>
        <taxon>Gigasporaceae</taxon>
        <taxon>Racocetra</taxon>
    </lineage>
</organism>
<dbReference type="EMBL" id="CAJVPZ010078639">
    <property type="protein sequence ID" value="CAG8806358.1"/>
    <property type="molecule type" value="Genomic_DNA"/>
</dbReference>
<feature type="non-terminal residue" evidence="1">
    <location>
        <position position="68"/>
    </location>
</feature>
<accession>A0A9N9PC23</accession>
<protein>
    <submittedName>
        <fullName evidence="1">6974_t:CDS:1</fullName>
    </submittedName>
</protein>
<gene>
    <name evidence="1" type="ORF">RFULGI_LOCUS18273</name>
</gene>
<dbReference type="AlphaFoldDB" id="A0A9N9PC23"/>
<sequence length="68" mass="7954">STINQTHEIYEISSDTEDTVEQKHARLDHILNEAQRILAESKVLHNHQKFLDNFEEKLSPLENLVEDV</sequence>
<comment type="caution">
    <text evidence="1">The sequence shown here is derived from an EMBL/GenBank/DDBJ whole genome shotgun (WGS) entry which is preliminary data.</text>
</comment>
<reference evidence="1" key="1">
    <citation type="submission" date="2021-06" db="EMBL/GenBank/DDBJ databases">
        <authorList>
            <person name="Kallberg Y."/>
            <person name="Tangrot J."/>
            <person name="Rosling A."/>
        </authorList>
    </citation>
    <scope>NUCLEOTIDE SEQUENCE</scope>
    <source>
        <strain evidence="1">IN212</strain>
    </source>
</reference>
<proteinExistence type="predicted"/>
<evidence type="ECO:0000313" key="2">
    <source>
        <dbReference type="Proteomes" id="UP000789396"/>
    </source>
</evidence>
<dbReference type="OrthoDB" id="10286883at2759"/>
<name>A0A9N9PC23_9GLOM</name>
<keyword evidence="2" id="KW-1185">Reference proteome</keyword>
<feature type="non-terminal residue" evidence="1">
    <location>
        <position position="1"/>
    </location>
</feature>